<dbReference type="SMART" id="SM00184">
    <property type="entry name" value="RING"/>
    <property type="match status" value="2"/>
</dbReference>
<proteinExistence type="predicted"/>
<feature type="region of interest" description="Disordered" evidence="5">
    <location>
        <begin position="423"/>
        <end position="466"/>
    </location>
</feature>
<dbReference type="PROSITE" id="PS01357">
    <property type="entry name" value="ZF_ZZ_1"/>
    <property type="match status" value="1"/>
</dbReference>
<dbReference type="InterPro" id="IPR000433">
    <property type="entry name" value="Znf_ZZ"/>
</dbReference>
<evidence type="ECO:0000259" key="6">
    <source>
        <dbReference type="PROSITE" id="PS50089"/>
    </source>
</evidence>
<feature type="domain" description="RING-type" evidence="6">
    <location>
        <begin position="54"/>
        <end position="94"/>
    </location>
</feature>
<dbReference type="CDD" id="cd02338">
    <property type="entry name" value="ZZ_PCMF_like"/>
    <property type="match status" value="1"/>
</dbReference>
<feature type="compositionally biased region" description="Polar residues" evidence="5">
    <location>
        <begin position="448"/>
        <end position="466"/>
    </location>
</feature>
<feature type="domain" description="RING-type" evidence="6">
    <location>
        <begin position="218"/>
        <end position="255"/>
    </location>
</feature>
<keyword evidence="2 4" id="KW-0863">Zinc-finger</keyword>
<evidence type="ECO:0000256" key="5">
    <source>
        <dbReference type="SAM" id="MobiDB-lite"/>
    </source>
</evidence>
<keyword evidence="8" id="KW-1185">Reference proteome</keyword>
<protein>
    <submittedName>
        <fullName evidence="9">E3 ubiquitin-protein ligase PRT1</fullName>
    </submittedName>
</protein>
<dbReference type="SMART" id="SM00291">
    <property type="entry name" value="ZnF_ZZ"/>
    <property type="match status" value="1"/>
</dbReference>
<evidence type="ECO:0000313" key="9">
    <source>
        <dbReference type="RefSeq" id="XP_022960374.1"/>
    </source>
</evidence>
<evidence type="ECO:0000313" key="8">
    <source>
        <dbReference type="Proteomes" id="UP000504609"/>
    </source>
</evidence>
<dbReference type="InterPro" id="IPR027370">
    <property type="entry name" value="Znf-RING_euk"/>
</dbReference>
<evidence type="ECO:0000259" key="7">
    <source>
        <dbReference type="PROSITE" id="PS50135"/>
    </source>
</evidence>
<dbReference type="Proteomes" id="UP000504609">
    <property type="component" value="Unplaced"/>
</dbReference>
<evidence type="ECO:0000256" key="2">
    <source>
        <dbReference type="ARBA" id="ARBA00022771"/>
    </source>
</evidence>
<dbReference type="InterPro" id="IPR013083">
    <property type="entry name" value="Znf_RING/FYVE/PHD"/>
</dbReference>
<dbReference type="Pfam" id="PF13445">
    <property type="entry name" value="zf-RING_UBOX"/>
    <property type="match status" value="1"/>
</dbReference>
<dbReference type="PANTHER" id="PTHR15898:SF13">
    <property type="entry name" value="BIFUNCTIONAL APOPTOSIS REGULATOR"/>
    <property type="match status" value="1"/>
</dbReference>
<dbReference type="Gene3D" id="3.30.60.90">
    <property type="match status" value="1"/>
</dbReference>
<dbReference type="PROSITE" id="PS00518">
    <property type="entry name" value="ZF_RING_1"/>
    <property type="match status" value="1"/>
</dbReference>
<dbReference type="FunFam" id="3.30.60.90:FF:000014">
    <property type="entry name" value="E3 ubiquitin-protein ligase PRT1"/>
    <property type="match status" value="1"/>
</dbReference>
<keyword evidence="3" id="KW-0862">Zinc</keyword>
<sequence>MFLSVRRPIFSLLRFFPQFFRRFVSLPFSRTLSMADSKMLDDVDSDDIPHAFLCCVCLDLLYKPIVLSCGHISCFWCVHKSMNGFRESHCPICRRPYYHFPTICEMLHLLILKMYPMAYKRRQNQTLEEERKLGLFSPQYDSLACGSRAGEKIEHLEDSANGEMNANTKNDNVVAELILEENSEVVRSASVEILNSLGDLHGQNTQNQETVTVADVLCRACTQLLLRPVVLNCGHAFCESCINLRVETLECQVCQSLQPRGFPNVCLELDQFLKEQLPEEYKLRSDSVQLKLAETFKHESPTSCSSEEGGKKGQGLPRWDEVASKVHPAVGCDSCGMYPIIGDRYKCEDCFEEVGFDLCGECYNTRSKRPGRFNQQHRPEHKFKLVLPTMFSTMRSRIVTEIMLEEGSTTFIIANDEGSESSEDIGAILELSSDARESEEDNSDVDVRTQTNSNDSRTDQNMSRPT</sequence>
<organism evidence="8 9">
    <name type="scientific">Cucurbita moschata</name>
    <name type="common">Winter crookneck squash</name>
    <name type="synonym">Cucurbita pepo var. moschata</name>
    <dbReference type="NCBI Taxonomy" id="3662"/>
    <lineage>
        <taxon>Eukaryota</taxon>
        <taxon>Viridiplantae</taxon>
        <taxon>Streptophyta</taxon>
        <taxon>Embryophyta</taxon>
        <taxon>Tracheophyta</taxon>
        <taxon>Spermatophyta</taxon>
        <taxon>Magnoliopsida</taxon>
        <taxon>eudicotyledons</taxon>
        <taxon>Gunneridae</taxon>
        <taxon>Pentapetalae</taxon>
        <taxon>rosids</taxon>
        <taxon>fabids</taxon>
        <taxon>Cucurbitales</taxon>
        <taxon>Cucurbitaceae</taxon>
        <taxon>Cucurbiteae</taxon>
        <taxon>Cucurbita</taxon>
    </lineage>
</organism>
<dbReference type="SUPFAM" id="SSF57850">
    <property type="entry name" value="RING/U-box"/>
    <property type="match status" value="3"/>
</dbReference>
<dbReference type="PROSITE" id="PS50135">
    <property type="entry name" value="ZF_ZZ_2"/>
    <property type="match status" value="1"/>
</dbReference>
<dbReference type="InterPro" id="IPR001841">
    <property type="entry name" value="Znf_RING"/>
</dbReference>
<name>A0A6J1HAU1_CUCMO</name>
<accession>A0A6J1HAU1</accession>
<dbReference type="GO" id="GO:0008270">
    <property type="term" value="F:zinc ion binding"/>
    <property type="evidence" value="ECO:0007669"/>
    <property type="project" value="UniProtKB-KW"/>
</dbReference>
<dbReference type="InterPro" id="IPR043145">
    <property type="entry name" value="Znf_ZZ_sf"/>
</dbReference>
<dbReference type="KEGG" id="cmos:111461119"/>
<dbReference type="GO" id="GO:0061630">
    <property type="term" value="F:ubiquitin protein ligase activity"/>
    <property type="evidence" value="ECO:0007669"/>
    <property type="project" value="TreeGrafter"/>
</dbReference>
<dbReference type="PANTHER" id="PTHR15898">
    <property type="entry name" value="BIFUNCTIONAL APOPTOSIS REGULATOR"/>
    <property type="match status" value="1"/>
</dbReference>
<dbReference type="RefSeq" id="XP_022960374.1">
    <property type="nucleotide sequence ID" value="XM_023104606.1"/>
</dbReference>
<dbReference type="Pfam" id="PF13920">
    <property type="entry name" value="zf-C3HC4_3"/>
    <property type="match status" value="1"/>
</dbReference>
<dbReference type="PROSITE" id="PS50089">
    <property type="entry name" value="ZF_RING_2"/>
    <property type="match status" value="2"/>
</dbReference>
<evidence type="ECO:0000256" key="3">
    <source>
        <dbReference type="ARBA" id="ARBA00022833"/>
    </source>
</evidence>
<feature type="domain" description="ZZ-type" evidence="7">
    <location>
        <begin position="327"/>
        <end position="391"/>
    </location>
</feature>
<dbReference type="GeneID" id="111461119"/>
<dbReference type="GO" id="GO:0043161">
    <property type="term" value="P:proteasome-mediated ubiquitin-dependent protein catabolic process"/>
    <property type="evidence" value="ECO:0007669"/>
    <property type="project" value="TreeGrafter"/>
</dbReference>
<keyword evidence="1" id="KW-0479">Metal-binding</keyword>
<dbReference type="Pfam" id="PF00569">
    <property type="entry name" value="ZZ"/>
    <property type="match status" value="1"/>
</dbReference>
<dbReference type="InterPro" id="IPR017907">
    <property type="entry name" value="Znf_RING_CS"/>
</dbReference>
<dbReference type="AlphaFoldDB" id="A0A6J1HAU1"/>
<dbReference type="CDD" id="cd23132">
    <property type="entry name" value="RING-HC_PRT1-like"/>
    <property type="match status" value="1"/>
</dbReference>
<dbReference type="Gene3D" id="3.30.40.10">
    <property type="entry name" value="Zinc/RING finger domain, C3HC4 (zinc finger)"/>
    <property type="match status" value="2"/>
</dbReference>
<evidence type="ECO:0000256" key="1">
    <source>
        <dbReference type="ARBA" id="ARBA00022723"/>
    </source>
</evidence>
<dbReference type="FunFam" id="3.30.40.10:FF:000489">
    <property type="entry name" value="E3 ubiquitin-protein ligase PRT1"/>
    <property type="match status" value="1"/>
</dbReference>
<reference evidence="9" key="1">
    <citation type="submission" date="2025-08" db="UniProtKB">
        <authorList>
            <consortium name="RefSeq"/>
        </authorList>
    </citation>
    <scope>IDENTIFICATION</scope>
    <source>
        <tissue evidence="9">Young leaves</tissue>
    </source>
</reference>
<gene>
    <name evidence="9" type="primary">LOC111461119</name>
</gene>
<evidence type="ECO:0000256" key="4">
    <source>
        <dbReference type="PROSITE-ProRule" id="PRU00228"/>
    </source>
</evidence>